<dbReference type="AlphaFoldDB" id="A0AAQ3WDG6"/>
<feature type="region of interest" description="Disordered" evidence="1">
    <location>
        <begin position="164"/>
        <end position="186"/>
    </location>
</feature>
<sequence>MAAGHLPKGAASYSSSPRRQAAAPAAFFPHPLHMQQQLQSILPMAPLHLPTWVSFPRRLLAPPADPLHRLFPLAPPGGSSSIVPLLRQVPPALTPLATKQRLLPLLLHAPQAPAATPPRRLHLPGWDPLNRKLEDDVGRHDVISAQLQHDPASNLALPRTLGAPLETQDEHRMVLEDETDDDPYDG</sequence>
<gene>
    <name evidence="2" type="ORF">U9M48_008557</name>
</gene>
<dbReference type="Proteomes" id="UP001341281">
    <property type="component" value="Chromosome 02"/>
</dbReference>
<protein>
    <submittedName>
        <fullName evidence="2">Uncharacterized protein</fullName>
    </submittedName>
</protein>
<reference evidence="2 3" key="1">
    <citation type="submission" date="2024-02" db="EMBL/GenBank/DDBJ databases">
        <title>High-quality chromosome-scale genome assembly of Pensacola bahiagrass (Paspalum notatum Flugge var. saurae).</title>
        <authorList>
            <person name="Vega J.M."/>
            <person name="Podio M."/>
            <person name="Orjuela J."/>
            <person name="Siena L.A."/>
            <person name="Pessino S.C."/>
            <person name="Combes M.C."/>
            <person name="Mariac C."/>
            <person name="Albertini E."/>
            <person name="Pupilli F."/>
            <person name="Ortiz J.P.A."/>
            <person name="Leblanc O."/>
        </authorList>
    </citation>
    <scope>NUCLEOTIDE SEQUENCE [LARGE SCALE GENOMIC DNA]</scope>
    <source>
        <strain evidence="2">R1</strain>
        <tissue evidence="2">Leaf</tissue>
    </source>
</reference>
<name>A0AAQ3WDG6_PASNO</name>
<feature type="compositionally biased region" description="Acidic residues" evidence="1">
    <location>
        <begin position="176"/>
        <end position="186"/>
    </location>
</feature>
<accession>A0AAQ3WDG6</accession>
<evidence type="ECO:0000313" key="3">
    <source>
        <dbReference type="Proteomes" id="UP001341281"/>
    </source>
</evidence>
<proteinExistence type="predicted"/>
<evidence type="ECO:0000256" key="1">
    <source>
        <dbReference type="SAM" id="MobiDB-lite"/>
    </source>
</evidence>
<keyword evidence="3" id="KW-1185">Reference proteome</keyword>
<organism evidence="2 3">
    <name type="scientific">Paspalum notatum var. saurae</name>
    <dbReference type="NCBI Taxonomy" id="547442"/>
    <lineage>
        <taxon>Eukaryota</taxon>
        <taxon>Viridiplantae</taxon>
        <taxon>Streptophyta</taxon>
        <taxon>Embryophyta</taxon>
        <taxon>Tracheophyta</taxon>
        <taxon>Spermatophyta</taxon>
        <taxon>Magnoliopsida</taxon>
        <taxon>Liliopsida</taxon>
        <taxon>Poales</taxon>
        <taxon>Poaceae</taxon>
        <taxon>PACMAD clade</taxon>
        <taxon>Panicoideae</taxon>
        <taxon>Andropogonodae</taxon>
        <taxon>Paspaleae</taxon>
        <taxon>Paspalinae</taxon>
        <taxon>Paspalum</taxon>
    </lineage>
</organism>
<dbReference type="EMBL" id="CP144746">
    <property type="protein sequence ID" value="WVZ58272.1"/>
    <property type="molecule type" value="Genomic_DNA"/>
</dbReference>
<evidence type="ECO:0000313" key="2">
    <source>
        <dbReference type="EMBL" id="WVZ58272.1"/>
    </source>
</evidence>